<dbReference type="EMBL" id="MCFA01000062">
    <property type="protein sequence ID" value="ORY11343.1"/>
    <property type="molecule type" value="Genomic_DNA"/>
</dbReference>
<evidence type="ECO:0000313" key="3">
    <source>
        <dbReference type="EMBL" id="ORY11343.1"/>
    </source>
</evidence>
<dbReference type="AlphaFoldDB" id="A0A1Y1ZM74"/>
<feature type="domain" description="DUF6536" evidence="2">
    <location>
        <begin position="10"/>
        <end position="162"/>
    </location>
</feature>
<dbReference type="InterPro" id="IPR046623">
    <property type="entry name" value="DUF6536"/>
</dbReference>
<dbReference type="PANTHER" id="PTHR35395:SF1">
    <property type="entry name" value="DUF6536 DOMAIN-CONTAINING PROTEIN"/>
    <property type="match status" value="1"/>
</dbReference>
<dbReference type="Pfam" id="PF20163">
    <property type="entry name" value="DUF6536"/>
    <property type="match status" value="1"/>
</dbReference>
<keyword evidence="1" id="KW-0472">Membrane</keyword>
<keyword evidence="4" id="KW-1185">Reference proteome</keyword>
<name>A0A1Y1ZM74_9PLEO</name>
<feature type="transmembrane region" description="Helical" evidence="1">
    <location>
        <begin position="475"/>
        <end position="494"/>
    </location>
</feature>
<proteinExistence type="predicted"/>
<reference evidence="3 4" key="1">
    <citation type="submission" date="2016-07" db="EMBL/GenBank/DDBJ databases">
        <title>Pervasive Adenine N6-methylation of Active Genes in Fungi.</title>
        <authorList>
            <consortium name="DOE Joint Genome Institute"/>
            <person name="Mondo S.J."/>
            <person name="Dannebaum R.O."/>
            <person name="Kuo R.C."/>
            <person name="Labutti K."/>
            <person name="Haridas S."/>
            <person name="Kuo A."/>
            <person name="Salamov A."/>
            <person name="Ahrendt S.R."/>
            <person name="Lipzen A."/>
            <person name="Sullivan W."/>
            <person name="Andreopoulos W.B."/>
            <person name="Clum A."/>
            <person name="Lindquist E."/>
            <person name="Daum C."/>
            <person name="Ramamoorthy G.K."/>
            <person name="Gryganskyi A."/>
            <person name="Culley D."/>
            <person name="Magnuson J.K."/>
            <person name="James T.Y."/>
            <person name="O'Malley M.A."/>
            <person name="Stajich J.E."/>
            <person name="Spatafora J.W."/>
            <person name="Visel A."/>
            <person name="Grigoriev I.V."/>
        </authorList>
    </citation>
    <scope>NUCLEOTIDE SEQUENCE [LARGE SCALE GENOMIC DNA]</scope>
    <source>
        <strain evidence="3 4">CBS 115471</strain>
    </source>
</reference>
<sequence length="689" mass="75932">MKLRLQKEKWKRSLDLFATASCVVLIINITFLIWAASRNEIHEGRALLYDASCREVRRANTGIHLLINVLSSVLLAASNYCMQCLAAPSRTEVHEAHQNGRYLDVGIPSLHNIVSPYLGTGKKLMWLLLGVSSFPLHLCYNSAVFYSASAQTYGVFQIKPSVMDALQQGVYDYGPVDPLSRKVDPHKQIFPLYTAAYQKGNLERLETSECIGAYSQVFQSTHGNVYLVPADDSANVPDLKWDIPSIERTTGCGAQVGNEWIVGQYVGDCRNQGYNNYLSRLQANTSDWGPFGAKIDHCFSEPTREHCKLQFSSHLMAIVIAFNAVKTLAILWTISRLRQVPLLTLGDAVSSFLQDSDATTKDMCLVSQADITKMGTSWKMQTLLRPYTGQRSRWFAAVKRGALVTCIAALALAICALAALLAWGYTAIPGTKDFKSVFSTGFGTLDSRTIIQSGTSGRGTTGIFQNVFVANSPQVIISLIYFSYNAVITSMLVAHEWSGYDTHRKGLRVSSAKNTVQRSTYFLQLPYRYALPLLALSTIVHWLASQSIFVISVEVYNMYGQHTVPCYQFPELEFSWTGLSRRGYCGEDFMSCAYSPLAILLTIVVTLLLVGFLVGLGRKGLGEVPVVGSSSVAIAAACHRRAEEEEAWLKGVQWGAFREAVRDEGGIIIGHCGISSLDVEKPTVGVLYG</sequence>
<gene>
    <name evidence="3" type="ORF">BCR34DRAFT_327939</name>
</gene>
<feature type="transmembrane region" description="Helical" evidence="1">
    <location>
        <begin position="314"/>
        <end position="334"/>
    </location>
</feature>
<keyword evidence="1" id="KW-1133">Transmembrane helix</keyword>
<dbReference type="OrthoDB" id="5429634at2759"/>
<evidence type="ECO:0000259" key="2">
    <source>
        <dbReference type="Pfam" id="PF20163"/>
    </source>
</evidence>
<organism evidence="3 4">
    <name type="scientific">Clohesyomyces aquaticus</name>
    <dbReference type="NCBI Taxonomy" id="1231657"/>
    <lineage>
        <taxon>Eukaryota</taxon>
        <taxon>Fungi</taxon>
        <taxon>Dikarya</taxon>
        <taxon>Ascomycota</taxon>
        <taxon>Pezizomycotina</taxon>
        <taxon>Dothideomycetes</taxon>
        <taxon>Pleosporomycetidae</taxon>
        <taxon>Pleosporales</taxon>
        <taxon>Lindgomycetaceae</taxon>
        <taxon>Clohesyomyces</taxon>
    </lineage>
</organism>
<dbReference type="STRING" id="1231657.A0A1Y1ZM74"/>
<keyword evidence="1" id="KW-0812">Transmembrane</keyword>
<evidence type="ECO:0000256" key="1">
    <source>
        <dbReference type="SAM" id="Phobius"/>
    </source>
</evidence>
<protein>
    <recommendedName>
        <fullName evidence="2">DUF6536 domain-containing protein</fullName>
    </recommendedName>
</protein>
<dbReference type="Proteomes" id="UP000193144">
    <property type="component" value="Unassembled WGS sequence"/>
</dbReference>
<accession>A0A1Y1ZM74</accession>
<evidence type="ECO:0000313" key="4">
    <source>
        <dbReference type="Proteomes" id="UP000193144"/>
    </source>
</evidence>
<feature type="transmembrane region" description="Helical" evidence="1">
    <location>
        <begin position="401"/>
        <end position="425"/>
    </location>
</feature>
<feature type="transmembrane region" description="Helical" evidence="1">
    <location>
        <begin position="597"/>
        <end position="616"/>
    </location>
</feature>
<dbReference type="PANTHER" id="PTHR35395">
    <property type="entry name" value="DUF6536 DOMAIN-CONTAINING PROTEIN"/>
    <property type="match status" value="1"/>
</dbReference>
<comment type="caution">
    <text evidence="3">The sequence shown here is derived from an EMBL/GenBank/DDBJ whole genome shotgun (WGS) entry which is preliminary data.</text>
</comment>
<feature type="transmembrane region" description="Helical" evidence="1">
    <location>
        <begin position="529"/>
        <end position="551"/>
    </location>
</feature>
<feature type="transmembrane region" description="Helical" evidence="1">
    <location>
        <begin position="16"/>
        <end position="36"/>
    </location>
</feature>